<evidence type="ECO:0000313" key="2">
    <source>
        <dbReference type="Proteomes" id="UP001501480"/>
    </source>
</evidence>
<dbReference type="InterPro" id="IPR002591">
    <property type="entry name" value="Phosphodiest/P_Trfase"/>
</dbReference>
<comment type="caution">
    <text evidence="1">The sequence shown here is derived from an EMBL/GenBank/DDBJ whole genome shotgun (WGS) entry which is preliminary data.</text>
</comment>
<proteinExistence type="predicted"/>
<evidence type="ECO:0008006" key="3">
    <source>
        <dbReference type="Google" id="ProtNLM"/>
    </source>
</evidence>
<dbReference type="SUPFAM" id="SSF53649">
    <property type="entry name" value="Alkaline phosphatase-like"/>
    <property type="match status" value="1"/>
</dbReference>
<protein>
    <recommendedName>
        <fullName evidence="3">Alkaline phosphatase family protein</fullName>
    </recommendedName>
</protein>
<dbReference type="InterPro" id="IPR017850">
    <property type="entry name" value="Alkaline_phosphatase_core_sf"/>
</dbReference>
<dbReference type="PROSITE" id="PS51318">
    <property type="entry name" value="TAT"/>
    <property type="match status" value="1"/>
</dbReference>
<sequence length="416" mass="44566">MSGQEVSRVTRRTLLKGAAAGGAVVLSGVAGAPWAQGASVSDRRVYVLVIDGCRPDEITPESTPNLHRLRTAGRWFPNARAMPIAETLPNHVMMMTGVRPDRGGVPANSVYDRATGAVREVGESTDITFPTILERLRERKLTTGTVLSKDYLFSVFGTRATYRWEPFPLLPVTDHALDQFTMSALRAMIMRADPHMVFANFGDIDRFGHSDLTGPNVQVLRRTALASTDAHIGQFVTWLSTRPRWSSTTVMVLADHSMDWSQPDRFISLTKAFAGNPVLSGAFAIADNGGADVLTYIGPAARRDAAIAEARRVAAGVPGVLSTRTTAELRLGAKAGDLVVFCKSGYRFSDPQVFSNPIPGNHGHPATEAIPFFLTGGAVRPAVLSDRAATLDVAPSVGAIFGLPAPRGGYDGVSRV</sequence>
<dbReference type="Proteomes" id="UP001501480">
    <property type="component" value="Unassembled WGS sequence"/>
</dbReference>
<evidence type="ECO:0000313" key="1">
    <source>
        <dbReference type="EMBL" id="GAA2068344.1"/>
    </source>
</evidence>
<gene>
    <name evidence="1" type="ORF">GCM10009821_00090</name>
</gene>
<organism evidence="1 2">
    <name type="scientific">Aeromicrobium halocynthiae</name>
    <dbReference type="NCBI Taxonomy" id="560557"/>
    <lineage>
        <taxon>Bacteria</taxon>
        <taxon>Bacillati</taxon>
        <taxon>Actinomycetota</taxon>
        <taxon>Actinomycetes</taxon>
        <taxon>Propionibacteriales</taxon>
        <taxon>Nocardioidaceae</taxon>
        <taxon>Aeromicrobium</taxon>
    </lineage>
</organism>
<dbReference type="Pfam" id="PF01663">
    <property type="entry name" value="Phosphodiest"/>
    <property type="match status" value="1"/>
</dbReference>
<dbReference type="EMBL" id="BAAAPY010000001">
    <property type="protein sequence ID" value="GAA2068344.1"/>
    <property type="molecule type" value="Genomic_DNA"/>
</dbReference>
<dbReference type="PANTHER" id="PTHR10151:SF120">
    <property type="entry name" value="BIS(5'-ADENOSYL)-TRIPHOSPHATASE"/>
    <property type="match status" value="1"/>
</dbReference>
<dbReference type="RefSeq" id="WP_344322820.1">
    <property type="nucleotide sequence ID" value="NZ_BAAAPY010000001.1"/>
</dbReference>
<dbReference type="PANTHER" id="PTHR10151">
    <property type="entry name" value="ECTONUCLEOTIDE PYROPHOSPHATASE/PHOSPHODIESTERASE"/>
    <property type="match status" value="1"/>
</dbReference>
<accession>A0ABN2VP56</accession>
<dbReference type="Gene3D" id="3.40.720.10">
    <property type="entry name" value="Alkaline Phosphatase, subunit A"/>
    <property type="match status" value="1"/>
</dbReference>
<name>A0ABN2VP56_9ACTN</name>
<dbReference type="InterPro" id="IPR006311">
    <property type="entry name" value="TAT_signal"/>
</dbReference>
<keyword evidence="2" id="KW-1185">Reference proteome</keyword>
<reference evidence="1 2" key="1">
    <citation type="journal article" date="2019" name="Int. J. Syst. Evol. Microbiol.">
        <title>The Global Catalogue of Microorganisms (GCM) 10K type strain sequencing project: providing services to taxonomists for standard genome sequencing and annotation.</title>
        <authorList>
            <consortium name="The Broad Institute Genomics Platform"/>
            <consortium name="The Broad Institute Genome Sequencing Center for Infectious Disease"/>
            <person name="Wu L."/>
            <person name="Ma J."/>
        </authorList>
    </citation>
    <scope>NUCLEOTIDE SEQUENCE [LARGE SCALE GENOMIC DNA]</scope>
    <source>
        <strain evidence="1 2">JCM 15749</strain>
    </source>
</reference>